<reference evidence="2" key="4">
    <citation type="submission" date="2017-01" db="UniProtKB">
        <authorList>
            <consortium name="EnsemblFungi"/>
        </authorList>
    </citation>
    <scope>IDENTIFICATION</scope>
    <source>
        <strain evidence="2">PH-1 / ATCC MYA-4620 / FGSC 9075 / NRRL 31084</strain>
    </source>
</reference>
<dbReference type="Proteomes" id="UP000070720">
    <property type="component" value="Chromosome 4"/>
</dbReference>
<dbReference type="AlphaFoldDB" id="A0A098DMT3"/>
<evidence type="ECO:0000313" key="2">
    <source>
        <dbReference type="EnsemblFungi" id="CEF83171"/>
    </source>
</evidence>
<accession>A0A098DMT3</accession>
<organism evidence="1 3">
    <name type="scientific">Gibberella zeae (strain ATCC MYA-4620 / CBS 123657 / FGSC 9075 / NRRL 31084 / PH-1)</name>
    <name type="common">Wheat head blight fungus</name>
    <name type="synonym">Fusarium graminearum</name>
    <dbReference type="NCBI Taxonomy" id="229533"/>
    <lineage>
        <taxon>Eukaryota</taxon>
        <taxon>Fungi</taxon>
        <taxon>Dikarya</taxon>
        <taxon>Ascomycota</taxon>
        <taxon>Pezizomycotina</taxon>
        <taxon>Sordariomycetes</taxon>
        <taxon>Hypocreomycetidae</taxon>
        <taxon>Hypocreales</taxon>
        <taxon>Nectriaceae</taxon>
        <taxon>Fusarium</taxon>
    </lineage>
</organism>
<dbReference type="EMBL" id="HG970335">
    <property type="protein sequence ID" value="CEF83171.1"/>
    <property type="molecule type" value="Genomic_DNA"/>
</dbReference>
<dbReference type="EnsemblFungi" id="CEF83171">
    <property type="protein sequence ID" value="CEF83171"/>
    <property type="gene ID" value="FGRRES_20345"/>
</dbReference>
<protein>
    <submittedName>
        <fullName evidence="1">Chromosome 4, complete genome</fullName>
    </submittedName>
</protein>
<reference evidence="2 3" key="1">
    <citation type="journal article" date="2007" name="Science">
        <title>The Fusarium graminearum genome reveals a link between localized polymorphism and pathogen specialization.</title>
        <authorList>
            <person name="Cuomo C.A."/>
            <person name="Gueldener U."/>
            <person name="Xu J.-R."/>
            <person name="Trail F."/>
            <person name="Turgeon B.G."/>
            <person name="Di Pietro A."/>
            <person name="Walton J.D."/>
            <person name="Ma L.-J."/>
            <person name="Baker S.E."/>
            <person name="Rep M."/>
            <person name="Adam G."/>
            <person name="Antoniw J."/>
            <person name="Baldwin T."/>
            <person name="Calvo S.E."/>
            <person name="Chang Y.-L."/>
            <person name="DeCaprio D."/>
            <person name="Gale L.R."/>
            <person name="Gnerre S."/>
            <person name="Goswami R.S."/>
            <person name="Hammond-Kosack K."/>
            <person name="Harris L.J."/>
            <person name="Hilburn K."/>
            <person name="Kennell J.C."/>
            <person name="Kroken S."/>
            <person name="Magnuson J.K."/>
            <person name="Mannhaupt G."/>
            <person name="Mauceli E.W."/>
            <person name="Mewes H.-W."/>
            <person name="Mitterbauer R."/>
            <person name="Muehlbauer G."/>
            <person name="Muensterkoetter M."/>
            <person name="Nelson D."/>
            <person name="O'Donnell K."/>
            <person name="Ouellet T."/>
            <person name="Qi W."/>
            <person name="Quesneville H."/>
            <person name="Roncero M.I.G."/>
            <person name="Seong K.-Y."/>
            <person name="Tetko I.V."/>
            <person name="Urban M."/>
            <person name="Waalwijk C."/>
            <person name="Ward T.J."/>
            <person name="Yao J."/>
            <person name="Birren B.W."/>
            <person name="Kistler H.C."/>
        </authorList>
    </citation>
    <scope>NUCLEOTIDE SEQUENCE [LARGE SCALE GENOMIC DNA]</scope>
    <source>
        <strain evidence="3">ATCC MYA-4620 / CBS 123657 / FGSC 9075 / NRRL 31084 / PH-1</strain>
        <strain evidence="2">PH-1 / ATCC MYA-4620 / FGSC 9075 / NRRL 31084</strain>
    </source>
</reference>
<gene>
    <name evidence="1" type="ORF">FGRAMPH1_01T23033</name>
</gene>
<keyword evidence="3" id="KW-1185">Reference proteome</keyword>
<dbReference type="InParanoid" id="A0A098DMT3"/>
<reference evidence="1 3" key="3">
    <citation type="journal article" date="2015" name="BMC Genomics">
        <title>The completed genome sequence of the pathogenic ascomycete fungus Fusarium graminearum.</title>
        <authorList>
            <person name="King R."/>
            <person name="Urban M."/>
            <person name="Hammond-Kosack M.C."/>
            <person name="Hassani-Pak K."/>
            <person name="Hammond-Kosack K.E."/>
        </authorList>
    </citation>
    <scope>NUCLEOTIDE SEQUENCE [LARGE SCALE GENOMIC DNA]</scope>
    <source>
        <strain evidence="3">ATCC MYA-4620 / CBS 123657 / FGSC 9075 / NRRL 31084 / PH-1</strain>
        <strain evidence="1">PH-1</strain>
    </source>
</reference>
<sequence>MSTDVGLRNLAQNSITQRQKSLNSHNTKRLFNIHTASWFRGLTVMTADSDSASEGPDTDFIPRLWLRLMLAAPSSLQQYVVDCVRGAMASPLVSTN</sequence>
<proteinExistence type="predicted"/>
<accession>A0A0E0S9Q8</accession>
<reference evidence="2 3" key="2">
    <citation type="journal article" date="2010" name="Nature">
        <title>Comparative genomics reveals mobile pathogenicity chromosomes in Fusarium.</title>
        <authorList>
            <person name="Ma L.J."/>
            <person name="van der Does H.C."/>
            <person name="Borkovich K.A."/>
            <person name="Coleman J.J."/>
            <person name="Daboussi M.J."/>
            <person name="Di Pietro A."/>
            <person name="Dufresne M."/>
            <person name="Freitag M."/>
            <person name="Grabherr M."/>
            <person name="Henrissat B."/>
            <person name="Houterman P.M."/>
            <person name="Kang S."/>
            <person name="Shim W.B."/>
            <person name="Woloshuk C."/>
            <person name="Xie X."/>
            <person name="Xu J.R."/>
            <person name="Antoniw J."/>
            <person name="Baker S.E."/>
            <person name="Bluhm B.H."/>
            <person name="Breakspear A."/>
            <person name="Brown D.W."/>
            <person name="Butchko R.A."/>
            <person name="Chapman S."/>
            <person name="Coulson R."/>
            <person name="Coutinho P.M."/>
            <person name="Danchin E.G."/>
            <person name="Diener A."/>
            <person name="Gale L.R."/>
            <person name="Gardiner D.M."/>
            <person name="Goff S."/>
            <person name="Hammond-Kosack K.E."/>
            <person name="Hilburn K."/>
            <person name="Hua-Van A."/>
            <person name="Jonkers W."/>
            <person name="Kazan K."/>
            <person name="Kodira C.D."/>
            <person name="Koehrsen M."/>
            <person name="Kumar L."/>
            <person name="Lee Y.H."/>
            <person name="Li L."/>
            <person name="Manners J.M."/>
            <person name="Miranda-Saavedra D."/>
            <person name="Mukherjee M."/>
            <person name="Park G."/>
            <person name="Park J."/>
            <person name="Park S.Y."/>
            <person name="Proctor R.H."/>
            <person name="Regev A."/>
            <person name="Ruiz-Roldan M.C."/>
            <person name="Sain D."/>
            <person name="Sakthikumar S."/>
            <person name="Sykes S."/>
            <person name="Schwartz D.C."/>
            <person name="Turgeon B.G."/>
            <person name="Wapinski I."/>
            <person name="Yoder O."/>
            <person name="Young S."/>
            <person name="Zeng Q."/>
            <person name="Zhou S."/>
            <person name="Galagan J."/>
            <person name="Cuomo C.A."/>
            <person name="Kistler H.C."/>
            <person name="Rep M."/>
        </authorList>
    </citation>
    <scope>GENOME REANNOTATION</scope>
    <source>
        <strain evidence="3">ATCC MYA-4620 / CBS 123657 / FGSC 9075 / NRRL 31084 / PH-1</strain>
        <strain evidence="2">PH-1 / ATCC MYA-4620 / FGSC 9075 / NRRL 31084</strain>
    </source>
</reference>
<name>A0A098DMT3_GIBZE</name>
<evidence type="ECO:0000313" key="1">
    <source>
        <dbReference type="EMBL" id="CEF83171.1"/>
    </source>
</evidence>
<evidence type="ECO:0000313" key="3">
    <source>
        <dbReference type="Proteomes" id="UP000070720"/>
    </source>
</evidence>
<dbReference type="VEuPathDB" id="FungiDB:FGRAMPH1_01G23033"/>